<dbReference type="SUPFAM" id="SSF46565">
    <property type="entry name" value="Chaperone J-domain"/>
    <property type="match status" value="1"/>
</dbReference>
<dbReference type="InterPro" id="IPR001623">
    <property type="entry name" value="DnaJ_domain"/>
</dbReference>
<proteinExistence type="predicted"/>
<keyword evidence="4" id="KW-1185">Reference proteome</keyword>
<dbReference type="Proteomes" id="UP000827721">
    <property type="component" value="Unassembled WGS sequence"/>
</dbReference>
<evidence type="ECO:0000313" key="4">
    <source>
        <dbReference type="Proteomes" id="UP000827721"/>
    </source>
</evidence>
<evidence type="ECO:0000259" key="2">
    <source>
        <dbReference type="PROSITE" id="PS50076"/>
    </source>
</evidence>
<dbReference type="InterPro" id="IPR052448">
    <property type="entry name" value="DnaJ_C16_autophagy_reg"/>
</dbReference>
<protein>
    <recommendedName>
        <fullName evidence="2">J domain-containing protein</fullName>
    </recommendedName>
</protein>
<feature type="compositionally biased region" description="Polar residues" evidence="1">
    <location>
        <begin position="662"/>
        <end position="672"/>
    </location>
</feature>
<dbReference type="InterPro" id="IPR036869">
    <property type="entry name" value="J_dom_sf"/>
</dbReference>
<feature type="region of interest" description="Disordered" evidence="1">
    <location>
        <begin position="657"/>
        <end position="711"/>
    </location>
</feature>
<dbReference type="Gene3D" id="1.10.287.110">
    <property type="entry name" value="DnaJ domain"/>
    <property type="match status" value="1"/>
</dbReference>
<reference evidence="3 4" key="1">
    <citation type="submission" date="2021-02" db="EMBL/GenBank/DDBJ databases">
        <title>Plant Genome Project.</title>
        <authorList>
            <person name="Zhang R.-G."/>
        </authorList>
    </citation>
    <scope>NUCLEOTIDE SEQUENCE [LARGE SCALE GENOMIC DNA]</scope>
    <source>
        <tissue evidence="3">Leaves</tissue>
    </source>
</reference>
<dbReference type="CDD" id="cd06257">
    <property type="entry name" value="DnaJ"/>
    <property type="match status" value="1"/>
</dbReference>
<dbReference type="EMBL" id="JAFEMO010000013">
    <property type="protein sequence ID" value="KAH7550670.1"/>
    <property type="molecule type" value="Genomic_DNA"/>
</dbReference>
<dbReference type="PANTHER" id="PTHR44303:SF2">
    <property type="entry name" value="DNAJ HOMOLOG SUBFAMILY C MEMBER 16"/>
    <property type="match status" value="1"/>
</dbReference>
<feature type="domain" description="J" evidence="2">
    <location>
        <begin position="34"/>
        <end position="96"/>
    </location>
</feature>
<dbReference type="PROSITE" id="PS50076">
    <property type="entry name" value="DNAJ_2"/>
    <property type="match status" value="1"/>
</dbReference>
<accession>A0ABQ8H9T2</accession>
<organism evidence="3 4">
    <name type="scientific">Xanthoceras sorbifolium</name>
    <dbReference type="NCBI Taxonomy" id="99658"/>
    <lineage>
        <taxon>Eukaryota</taxon>
        <taxon>Viridiplantae</taxon>
        <taxon>Streptophyta</taxon>
        <taxon>Embryophyta</taxon>
        <taxon>Tracheophyta</taxon>
        <taxon>Spermatophyta</taxon>
        <taxon>Magnoliopsida</taxon>
        <taxon>eudicotyledons</taxon>
        <taxon>Gunneridae</taxon>
        <taxon>Pentapetalae</taxon>
        <taxon>rosids</taxon>
        <taxon>malvids</taxon>
        <taxon>Sapindales</taxon>
        <taxon>Sapindaceae</taxon>
        <taxon>Xanthoceroideae</taxon>
        <taxon>Xanthoceras</taxon>
    </lineage>
</organism>
<comment type="caution">
    <text evidence="3">The sequence shown here is derived from an EMBL/GenBank/DDBJ whole genome shotgun (WGS) entry which is preliminary data.</text>
</comment>
<evidence type="ECO:0000256" key="1">
    <source>
        <dbReference type="SAM" id="MobiDB-lite"/>
    </source>
</evidence>
<name>A0ABQ8H9T2_9ROSI</name>
<sequence>MAMSKIKAYSVPLFLFGLALFYQLVVLPRSFPPSHYDVLGIKRYTSVEEVKAAYEKLSSKWNSGEQVPSTIDFLKIRYAYELLSHPLWKRNYDIYGLDEQLNVLDKAREQYGEESFSNIDLPLLEAAVFDHSDHAFNAITSEKFQSMLNDSKPLLIQVYTDGSFRCAQFSNVWRRIVALLEGIANTGVVELGEIHLATYLAERKPTGQYFFRNELLTAEAFGDRDQTGRFRDVIEAYRRPPYFSQSIRDGLPSLIAFPTSCKASHCMIRFEGELSIDAVTDWFATTILRLPRIFYHTKESLGKGFLAKSGPHKVKVICFSKTGERATPSLRQISKDYWAYASFAFVLWREEESSFWWNTFEVDSAPAIVFLKDPGSFNNSWFSEVMERNKQQELPQLRSLTSMELGCDARGYSRAGNDIKIWYCVILAGRQSSELNKMRETMRRVQELLSSDGDLDSPDADQSLTPSAIAFKNKRLTFAWLDGEAQERYCSFYLYSETSFETCGPRRDPSDVPRLFIVRYKRNATAENIKVARKPKNILDVWQDEEVDPASQLVVRYNGSNEIPQIIKWTSEIIKDGDSNDLPFYRAKTPELVPEESEPIWSRGAQSILSNSIGIKDRIRNIIGKSFDYLGDPRIGPALLLLALMSFGTIWLVRSQPARPRQSGQQKQSSTEGRPKQKERPRNLVKKDLPPSITDEEPKDAYQMPSAHSVC</sequence>
<evidence type="ECO:0000313" key="3">
    <source>
        <dbReference type="EMBL" id="KAH7550670.1"/>
    </source>
</evidence>
<feature type="compositionally biased region" description="Basic and acidic residues" evidence="1">
    <location>
        <begin position="673"/>
        <end position="689"/>
    </location>
</feature>
<gene>
    <name evidence="3" type="ORF">JRO89_XS13G0242700</name>
</gene>
<dbReference type="Pfam" id="PF00226">
    <property type="entry name" value="DnaJ"/>
    <property type="match status" value="1"/>
</dbReference>
<dbReference type="PANTHER" id="PTHR44303">
    <property type="entry name" value="DNAJ HOMOLOG SUBFAMILY C MEMBER 16"/>
    <property type="match status" value="1"/>
</dbReference>